<evidence type="ECO:0000313" key="1">
    <source>
        <dbReference type="EMBL" id="EEG30525.1"/>
    </source>
</evidence>
<dbReference type="AlphaFoldDB" id="C0EDD9"/>
<comment type="caution">
    <text evidence="1">The sequence shown here is derived from an EMBL/GenBank/DDBJ whole genome shotgun (WGS) entry which is preliminary data.</text>
</comment>
<gene>
    <name evidence="1" type="primary">csd1</name>
    <name evidence="1" type="ORF">CLOSTMETH_01866</name>
</gene>
<keyword evidence="2" id="KW-1185">Reference proteome</keyword>
<dbReference type="NCBIfam" id="TIGR01863">
    <property type="entry name" value="cas_Csd1"/>
    <property type="match status" value="1"/>
</dbReference>
<dbReference type="EMBL" id="ACEC01000061">
    <property type="protein sequence ID" value="EEG30525.1"/>
    <property type="molecule type" value="Genomic_DNA"/>
</dbReference>
<dbReference type="InterPro" id="IPR010144">
    <property type="entry name" value="CRISPR-assoc_prot_Csd1-typ"/>
</dbReference>
<evidence type="ECO:0000313" key="2">
    <source>
        <dbReference type="Proteomes" id="UP000003340"/>
    </source>
</evidence>
<dbReference type="STRING" id="537013.CLOSTMETH_01866"/>
<accession>C0EDD9</accession>
<proteinExistence type="predicted"/>
<dbReference type="Pfam" id="PF09709">
    <property type="entry name" value="Cas_Csd1"/>
    <property type="match status" value="1"/>
</dbReference>
<organism evidence="1 2">
    <name type="scientific">[Clostridium] methylpentosum DSM 5476</name>
    <dbReference type="NCBI Taxonomy" id="537013"/>
    <lineage>
        <taxon>Bacteria</taxon>
        <taxon>Bacillati</taxon>
        <taxon>Bacillota</taxon>
        <taxon>Clostridia</taxon>
        <taxon>Eubacteriales</taxon>
        <taxon>Oscillospiraceae</taxon>
        <taxon>Oscillospiraceae incertae sedis</taxon>
    </lineage>
</organism>
<name>C0EDD9_9FIRM</name>
<sequence>MGLLQAAYRTYEAYSDRAGSLRDEEKEALTPISHIVINAQIEITLSKEGVFQSARAVPKGENKTIVPATIESANRVGDNCRAHPLCDQLRYLAPFGGDKFVAYLSQLEEWAESDFSHPTVRAVFTYIKGGTILRDLANADLIVLDECGVPGDGKVEGTEYAKCLVRWRVIPDHPSACWQNPSLFDCFARLYASKYQEEPKDLCMISGQTDMVCEMHPKGVVALSYGAKLISANDSSGFTYRGRFTEARQASSIGYTASQKAHSALRWLSVNHGVIWGGRTFLCWNPEGKPVPSLNVLWTSEEEEKSDFVSYQNQLKKTLGGYENQLKPEDDVVVAALDAATTGRLSVTYYQELKSSDFFAHIERWYTTCCWDCDFYGIQSPPVRRIVTFAYGTERGDRMDVEDKLLREHAQRVLSCMIDCRPIPKDLVRALVTRAGNPLVYNHRNRESLLTITCALIRKYRNDDACKADREHHWKENEEEWKLALDTTNNDRSYLFGRWLAVMEQVERNTYDKKEGREPNAIRMQSVFVRRPLYASRIITEQLKPYFEKLHPNTRIRYRRIIEEIVDMLDSKDLELEKSLEDTYLLGYYHQRSALFRKKDKALETEED</sequence>
<reference evidence="1 2" key="2">
    <citation type="submission" date="2009-02" db="EMBL/GenBank/DDBJ databases">
        <title>Draft genome sequence of Clostridium methylpentosum (DSM 5476).</title>
        <authorList>
            <person name="Sudarsanam P."/>
            <person name="Ley R."/>
            <person name="Guruge J."/>
            <person name="Turnbaugh P.J."/>
            <person name="Mahowald M."/>
            <person name="Liep D."/>
            <person name="Gordon J."/>
        </authorList>
    </citation>
    <scope>NUCLEOTIDE SEQUENCE [LARGE SCALE GENOMIC DNA]</scope>
    <source>
        <strain evidence="1 2">DSM 5476</strain>
    </source>
</reference>
<dbReference type="eggNOG" id="COG5632">
    <property type="taxonomic scope" value="Bacteria"/>
</dbReference>
<dbReference type="Proteomes" id="UP000003340">
    <property type="component" value="Unassembled WGS sequence"/>
</dbReference>
<reference evidence="1 2" key="1">
    <citation type="submission" date="2009-01" db="EMBL/GenBank/DDBJ databases">
        <authorList>
            <person name="Fulton L."/>
            <person name="Clifton S."/>
            <person name="Fulton B."/>
            <person name="Xu J."/>
            <person name="Minx P."/>
            <person name="Pepin K.H."/>
            <person name="Johnson M."/>
            <person name="Bhonagiri V."/>
            <person name="Nash W.E."/>
            <person name="Mardis E.R."/>
            <person name="Wilson R.K."/>
        </authorList>
    </citation>
    <scope>NUCLEOTIDE SEQUENCE [LARGE SCALE GENOMIC DNA]</scope>
    <source>
        <strain evidence="1 2">DSM 5476</strain>
    </source>
</reference>
<protein>
    <submittedName>
        <fullName evidence="1">CRISPR-associated protein, Csd1 family</fullName>
    </submittedName>
</protein>
<dbReference type="HOGENOM" id="CLU_016417_0_0_9"/>